<comment type="caution">
    <text evidence="2">The sequence shown here is derived from an EMBL/GenBank/DDBJ whole genome shotgun (WGS) entry which is preliminary data.</text>
</comment>
<feature type="non-terminal residue" evidence="2">
    <location>
        <position position="64"/>
    </location>
</feature>
<evidence type="ECO:0000256" key="1">
    <source>
        <dbReference type="SAM" id="MobiDB-lite"/>
    </source>
</evidence>
<evidence type="ECO:0000313" key="3">
    <source>
        <dbReference type="Proteomes" id="UP000054783"/>
    </source>
</evidence>
<name>A0A0V0W590_9BILA</name>
<organism evidence="2 3">
    <name type="scientific">Trichinella patagoniensis</name>
    <dbReference type="NCBI Taxonomy" id="990121"/>
    <lineage>
        <taxon>Eukaryota</taxon>
        <taxon>Metazoa</taxon>
        <taxon>Ecdysozoa</taxon>
        <taxon>Nematoda</taxon>
        <taxon>Enoplea</taxon>
        <taxon>Dorylaimia</taxon>
        <taxon>Trichinellida</taxon>
        <taxon>Trichinellidae</taxon>
        <taxon>Trichinella</taxon>
    </lineage>
</organism>
<feature type="region of interest" description="Disordered" evidence="1">
    <location>
        <begin position="40"/>
        <end position="64"/>
    </location>
</feature>
<dbReference type="Proteomes" id="UP000054783">
    <property type="component" value="Unassembled WGS sequence"/>
</dbReference>
<evidence type="ECO:0000313" key="2">
    <source>
        <dbReference type="EMBL" id="KRX70483.1"/>
    </source>
</evidence>
<feature type="non-terminal residue" evidence="2">
    <location>
        <position position="1"/>
    </location>
</feature>
<dbReference type="EMBL" id="JYDQ01005857">
    <property type="protein sequence ID" value="KRX70483.1"/>
    <property type="molecule type" value="Genomic_DNA"/>
</dbReference>
<reference evidence="2 3" key="1">
    <citation type="submission" date="2015-01" db="EMBL/GenBank/DDBJ databases">
        <title>Evolution of Trichinella species and genotypes.</title>
        <authorList>
            <person name="Korhonen P.K."/>
            <person name="Edoardo P."/>
            <person name="Giuseppe L.R."/>
            <person name="Gasser R.B."/>
        </authorList>
    </citation>
    <scope>NUCLEOTIDE SEQUENCE [LARGE SCALE GENOMIC DNA]</scope>
    <source>
        <strain evidence="2">ISS2496</strain>
    </source>
</reference>
<dbReference type="AlphaFoldDB" id="A0A0V0W590"/>
<accession>A0A0V0W590</accession>
<proteinExistence type="predicted"/>
<sequence>NRKRSGVKPVKVCRLQFHSAYRGKFKASSQKKFFTPPVEGWKAQQTHQGQFRRRSEWQLQGKSP</sequence>
<gene>
    <name evidence="2" type="ORF">T12_3516</name>
</gene>
<keyword evidence="3" id="KW-1185">Reference proteome</keyword>
<protein>
    <submittedName>
        <fullName evidence="2">Uncharacterized protein</fullName>
    </submittedName>
</protein>